<dbReference type="InterPro" id="IPR000868">
    <property type="entry name" value="Isochorismatase-like_dom"/>
</dbReference>
<reference evidence="4" key="1">
    <citation type="submission" date="2023-04" db="EMBL/GenBank/DDBJ databases">
        <title>Black Yeasts Isolated from many extreme environments.</title>
        <authorList>
            <person name="Coleine C."/>
            <person name="Stajich J.E."/>
            <person name="Selbmann L."/>
        </authorList>
    </citation>
    <scope>NUCLEOTIDE SEQUENCE</scope>
    <source>
        <strain evidence="4">CCFEE 5312</strain>
    </source>
</reference>
<dbReference type="InterPro" id="IPR036380">
    <property type="entry name" value="Isochorismatase-like_sf"/>
</dbReference>
<dbReference type="SUPFAM" id="SSF52499">
    <property type="entry name" value="Isochorismatase-like hydrolases"/>
    <property type="match status" value="1"/>
</dbReference>
<dbReference type="Pfam" id="PF00857">
    <property type="entry name" value="Isochorismatase"/>
    <property type="match status" value="1"/>
</dbReference>
<dbReference type="EMBL" id="JAWDJX010000076">
    <property type="protein sequence ID" value="KAK3046871.1"/>
    <property type="molecule type" value="Genomic_DNA"/>
</dbReference>
<protein>
    <recommendedName>
        <fullName evidence="3">Isochorismatase-like domain-containing protein</fullName>
    </recommendedName>
</protein>
<dbReference type="Proteomes" id="UP001271007">
    <property type="component" value="Unassembled WGS sequence"/>
</dbReference>
<comment type="caution">
    <text evidence="4">The sequence shown here is derived from an EMBL/GenBank/DDBJ whole genome shotgun (WGS) entry which is preliminary data.</text>
</comment>
<feature type="domain" description="Isochorismatase-like" evidence="3">
    <location>
        <begin position="7"/>
        <end position="172"/>
    </location>
</feature>
<dbReference type="AlphaFoldDB" id="A0AAJ0G4V4"/>
<gene>
    <name evidence="4" type="ORF">LTR09_011674</name>
</gene>
<dbReference type="PANTHER" id="PTHR43540">
    <property type="entry name" value="PEROXYUREIDOACRYLATE/UREIDOACRYLATE AMIDOHYDROLASE-RELATED"/>
    <property type="match status" value="1"/>
</dbReference>
<dbReference type="InterPro" id="IPR050272">
    <property type="entry name" value="Isochorismatase-like_hydrls"/>
</dbReference>
<dbReference type="GO" id="GO:0016787">
    <property type="term" value="F:hydrolase activity"/>
    <property type="evidence" value="ECO:0007669"/>
    <property type="project" value="UniProtKB-KW"/>
</dbReference>
<name>A0AAJ0G4V4_9PEZI</name>
<comment type="similarity">
    <text evidence="1">Belongs to the isochorismatase family.</text>
</comment>
<evidence type="ECO:0000256" key="1">
    <source>
        <dbReference type="ARBA" id="ARBA00006336"/>
    </source>
</evidence>
<keyword evidence="5" id="KW-1185">Reference proteome</keyword>
<accession>A0AAJ0G4V4</accession>
<keyword evidence="2" id="KW-0378">Hydrolase</keyword>
<sequence length="211" mass="23868">MTYKYIALLLIDVQKAFDDIEYWGSLPSNPKVERNITDILQCFRELGQPNDRPLIIHFYHKSDNPESPFHPDDSRSHFHDYARPNPNASNELVLSKMVNSCFIDTPLEETLREHKIQRLYVAGITTDHCVSTTIRMAGNLKVTDWVDHAGLRNNGDGPFLVEDATSTFARGDFDAKTVHAVHAESLKEFATVVKTMDVLHSLTSKGPMLEA</sequence>
<evidence type="ECO:0000256" key="2">
    <source>
        <dbReference type="ARBA" id="ARBA00022801"/>
    </source>
</evidence>
<organism evidence="4 5">
    <name type="scientific">Extremus antarcticus</name>
    <dbReference type="NCBI Taxonomy" id="702011"/>
    <lineage>
        <taxon>Eukaryota</taxon>
        <taxon>Fungi</taxon>
        <taxon>Dikarya</taxon>
        <taxon>Ascomycota</taxon>
        <taxon>Pezizomycotina</taxon>
        <taxon>Dothideomycetes</taxon>
        <taxon>Dothideomycetidae</taxon>
        <taxon>Mycosphaerellales</taxon>
        <taxon>Extremaceae</taxon>
        <taxon>Extremus</taxon>
    </lineage>
</organism>
<evidence type="ECO:0000313" key="4">
    <source>
        <dbReference type="EMBL" id="KAK3046871.1"/>
    </source>
</evidence>
<dbReference type="Gene3D" id="3.40.50.850">
    <property type="entry name" value="Isochorismatase-like"/>
    <property type="match status" value="1"/>
</dbReference>
<evidence type="ECO:0000313" key="5">
    <source>
        <dbReference type="Proteomes" id="UP001271007"/>
    </source>
</evidence>
<dbReference type="PANTHER" id="PTHR43540:SF1">
    <property type="entry name" value="ISOCHORISMATASE HYDROLASE"/>
    <property type="match status" value="1"/>
</dbReference>
<proteinExistence type="inferred from homology"/>
<evidence type="ECO:0000259" key="3">
    <source>
        <dbReference type="Pfam" id="PF00857"/>
    </source>
</evidence>